<dbReference type="OrthoDB" id="10017160at2759"/>
<protein>
    <submittedName>
        <fullName evidence="1">Histone-lysine N-methyltransferase SETMAR</fullName>
    </submittedName>
</protein>
<dbReference type="InterPro" id="IPR001888">
    <property type="entry name" value="Transposase_1"/>
</dbReference>
<dbReference type="PANTHER" id="PTHR46060">
    <property type="entry name" value="MARINER MOS1 TRANSPOSASE-LIKE PROTEIN"/>
    <property type="match status" value="1"/>
</dbReference>
<comment type="caution">
    <text evidence="1">The sequence shown here is derived from an EMBL/GenBank/DDBJ whole genome shotgun (WGS) entry which is preliminary data.</text>
</comment>
<dbReference type="InterPro" id="IPR036397">
    <property type="entry name" value="RNaseH_sf"/>
</dbReference>
<keyword evidence="2" id="KW-1185">Reference proteome</keyword>
<dbReference type="EMBL" id="BMAV01010987">
    <property type="protein sequence ID" value="GFY56471.1"/>
    <property type="molecule type" value="Genomic_DNA"/>
</dbReference>
<reference evidence="1" key="1">
    <citation type="submission" date="2020-08" db="EMBL/GenBank/DDBJ databases">
        <title>Multicomponent nature underlies the extraordinary mechanical properties of spider dragline silk.</title>
        <authorList>
            <person name="Kono N."/>
            <person name="Nakamura H."/>
            <person name="Mori M."/>
            <person name="Yoshida Y."/>
            <person name="Ohtoshi R."/>
            <person name="Malay A.D."/>
            <person name="Moran D.A.P."/>
            <person name="Tomita M."/>
            <person name="Numata K."/>
            <person name="Arakawa K."/>
        </authorList>
    </citation>
    <scope>NUCLEOTIDE SEQUENCE</scope>
</reference>
<evidence type="ECO:0000313" key="1">
    <source>
        <dbReference type="EMBL" id="GFY56471.1"/>
    </source>
</evidence>
<dbReference type="PANTHER" id="PTHR46060:SF1">
    <property type="entry name" value="MARINER MOS1 TRANSPOSASE-LIKE PROTEIN"/>
    <property type="match status" value="1"/>
</dbReference>
<proteinExistence type="predicted"/>
<dbReference type="Gene3D" id="3.30.420.10">
    <property type="entry name" value="Ribonuclease H-like superfamily/Ribonuclease H"/>
    <property type="match status" value="1"/>
</dbReference>
<dbReference type="InterPro" id="IPR052709">
    <property type="entry name" value="Transposase-MT_Hybrid"/>
</dbReference>
<gene>
    <name evidence="1" type="primary">NCL1_10011</name>
    <name evidence="1" type="ORF">TNIN_352651</name>
</gene>
<dbReference type="AlphaFoldDB" id="A0A8X6XRW1"/>
<evidence type="ECO:0000313" key="2">
    <source>
        <dbReference type="Proteomes" id="UP000886998"/>
    </source>
</evidence>
<dbReference type="Pfam" id="PF01359">
    <property type="entry name" value="Transposase_1"/>
    <property type="match status" value="1"/>
</dbReference>
<sequence>MMLMAFFDIQGSVLLAFKEPDVSINAQLYTQALDKLHKFMENKCPGMLSSGVIILSDNARPHVAKVFVEALDSKKLKVLEHLTYSPDLSLCDYHIFELLSE</sequence>
<organism evidence="1 2">
    <name type="scientific">Trichonephila inaurata madagascariensis</name>
    <dbReference type="NCBI Taxonomy" id="2747483"/>
    <lineage>
        <taxon>Eukaryota</taxon>
        <taxon>Metazoa</taxon>
        <taxon>Ecdysozoa</taxon>
        <taxon>Arthropoda</taxon>
        <taxon>Chelicerata</taxon>
        <taxon>Arachnida</taxon>
        <taxon>Araneae</taxon>
        <taxon>Araneomorphae</taxon>
        <taxon>Entelegynae</taxon>
        <taxon>Araneoidea</taxon>
        <taxon>Nephilidae</taxon>
        <taxon>Trichonephila</taxon>
        <taxon>Trichonephila inaurata</taxon>
    </lineage>
</organism>
<dbReference type="GO" id="GO:0003676">
    <property type="term" value="F:nucleic acid binding"/>
    <property type="evidence" value="ECO:0007669"/>
    <property type="project" value="InterPro"/>
</dbReference>
<dbReference type="Proteomes" id="UP000886998">
    <property type="component" value="Unassembled WGS sequence"/>
</dbReference>
<accession>A0A8X6XRW1</accession>
<name>A0A8X6XRW1_9ARAC</name>